<dbReference type="RefSeq" id="WP_245981326.1">
    <property type="nucleotide sequence ID" value="NZ_RBKS01000001.1"/>
</dbReference>
<evidence type="ECO:0000313" key="7">
    <source>
        <dbReference type="Proteomes" id="UP000280008"/>
    </source>
</evidence>
<keyword evidence="1" id="KW-0805">Transcription regulation</keyword>
<dbReference type="AlphaFoldDB" id="A0A495IB65"/>
<reference evidence="6 7" key="1">
    <citation type="submission" date="2018-10" db="EMBL/GenBank/DDBJ databases">
        <title>Sequencing the genomes of 1000 actinobacteria strains.</title>
        <authorList>
            <person name="Klenk H.-P."/>
        </authorList>
    </citation>
    <scope>NUCLEOTIDE SEQUENCE [LARGE SCALE GENOMIC DNA]</scope>
    <source>
        <strain evidence="6 7">DSM 17894</strain>
    </source>
</reference>
<evidence type="ECO:0000313" key="6">
    <source>
        <dbReference type="EMBL" id="RKR73162.1"/>
    </source>
</evidence>
<evidence type="ECO:0000256" key="1">
    <source>
        <dbReference type="ARBA" id="ARBA00023015"/>
    </source>
</evidence>
<accession>A0A495IB65</accession>
<dbReference type="Gene3D" id="1.10.357.10">
    <property type="entry name" value="Tetracycline Repressor, domain 2"/>
    <property type="match status" value="1"/>
</dbReference>
<evidence type="ECO:0000256" key="2">
    <source>
        <dbReference type="ARBA" id="ARBA00023125"/>
    </source>
</evidence>
<keyword evidence="3" id="KW-0804">Transcription</keyword>
<dbReference type="Gene3D" id="1.10.10.60">
    <property type="entry name" value="Homeodomain-like"/>
    <property type="match status" value="1"/>
</dbReference>
<sequence length="218" mass="24137">MTDVNPTPGLRERKRLATRRAIQVAVLRLVAERGYDAVTVEMISRSADVSPRTFFNYFPSKEDAVVGDPPRMPSGEPEEAFVRGEPTGELLGDIVVLLDEAMAENITDRELVLERRKVLRQHPDLFARRSASLHEFESELTAVVSRRLLRDEPDLESDPAQLASRAQLLGLVIMAALRHAWAQWLEGAAGAADTHPADTADALGHHLDDSFAALRDLL</sequence>
<evidence type="ECO:0000256" key="4">
    <source>
        <dbReference type="PROSITE-ProRule" id="PRU00335"/>
    </source>
</evidence>
<comment type="caution">
    <text evidence="6">The sequence shown here is derived from an EMBL/GenBank/DDBJ whole genome shotgun (WGS) entry which is preliminary data.</text>
</comment>
<dbReference type="InterPro" id="IPR050109">
    <property type="entry name" value="HTH-type_TetR-like_transc_reg"/>
</dbReference>
<evidence type="ECO:0000256" key="3">
    <source>
        <dbReference type="ARBA" id="ARBA00023163"/>
    </source>
</evidence>
<keyword evidence="7" id="KW-1185">Reference proteome</keyword>
<dbReference type="PANTHER" id="PTHR30055:SF238">
    <property type="entry name" value="MYCOFACTOCIN BIOSYNTHESIS TRANSCRIPTIONAL REGULATOR MFTR-RELATED"/>
    <property type="match status" value="1"/>
</dbReference>
<proteinExistence type="predicted"/>
<dbReference type="InterPro" id="IPR023772">
    <property type="entry name" value="DNA-bd_HTH_TetR-type_CS"/>
</dbReference>
<dbReference type="SUPFAM" id="SSF46689">
    <property type="entry name" value="Homeodomain-like"/>
    <property type="match status" value="1"/>
</dbReference>
<organism evidence="6 7">
    <name type="scientific">Frondihabitans australicus</name>
    <dbReference type="NCBI Taxonomy" id="386892"/>
    <lineage>
        <taxon>Bacteria</taxon>
        <taxon>Bacillati</taxon>
        <taxon>Actinomycetota</taxon>
        <taxon>Actinomycetes</taxon>
        <taxon>Micrococcales</taxon>
        <taxon>Microbacteriaceae</taxon>
        <taxon>Frondihabitans</taxon>
    </lineage>
</organism>
<name>A0A495IB65_9MICO</name>
<dbReference type="GO" id="GO:0000976">
    <property type="term" value="F:transcription cis-regulatory region binding"/>
    <property type="evidence" value="ECO:0007669"/>
    <property type="project" value="TreeGrafter"/>
</dbReference>
<evidence type="ECO:0000259" key="5">
    <source>
        <dbReference type="PROSITE" id="PS50977"/>
    </source>
</evidence>
<dbReference type="PROSITE" id="PS50977">
    <property type="entry name" value="HTH_TETR_2"/>
    <property type="match status" value="1"/>
</dbReference>
<dbReference type="PROSITE" id="PS01081">
    <property type="entry name" value="HTH_TETR_1"/>
    <property type="match status" value="1"/>
</dbReference>
<dbReference type="Pfam" id="PF00440">
    <property type="entry name" value="TetR_N"/>
    <property type="match status" value="1"/>
</dbReference>
<gene>
    <name evidence="6" type="ORF">C8E83_0251</name>
</gene>
<dbReference type="InterPro" id="IPR001647">
    <property type="entry name" value="HTH_TetR"/>
</dbReference>
<dbReference type="InterPro" id="IPR009057">
    <property type="entry name" value="Homeodomain-like_sf"/>
</dbReference>
<dbReference type="GO" id="GO:0003700">
    <property type="term" value="F:DNA-binding transcription factor activity"/>
    <property type="evidence" value="ECO:0007669"/>
    <property type="project" value="TreeGrafter"/>
</dbReference>
<protein>
    <submittedName>
        <fullName evidence="6">TetR family transcriptional regulator</fullName>
    </submittedName>
</protein>
<feature type="DNA-binding region" description="H-T-H motif" evidence="4">
    <location>
        <begin position="39"/>
        <end position="58"/>
    </location>
</feature>
<feature type="domain" description="HTH tetR-type" evidence="5">
    <location>
        <begin position="16"/>
        <end position="76"/>
    </location>
</feature>
<dbReference type="EMBL" id="RBKS01000001">
    <property type="protein sequence ID" value="RKR73162.1"/>
    <property type="molecule type" value="Genomic_DNA"/>
</dbReference>
<dbReference type="Proteomes" id="UP000280008">
    <property type="component" value="Unassembled WGS sequence"/>
</dbReference>
<keyword evidence="2 4" id="KW-0238">DNA-binding</keyword>
<dbReference type="PANTHER" id="PTHR30055">
    <property type="entry name" value="HTH-TYPE TRANSCRIPTIONAL REGULATOR RUTR"/>
    <property type="match status" value="1"/>
</dbReference>